<organism evidence="1 2">
    <name type="scientific">Chamaesiphon polymorphus CCALA 037</name>
    <dbReference type="NCBI Taxonomy" id="2107692"/>
    <lineage>
        <taxon>Bacteria</taxon>
        <taxon>Bacillati</taxon>
        <taxon>Cyanobacteriota</taxon>
        <taxon>Cyanophyceae</taxon>
        <taxon>Gomontiellales</taxon>
        <taxon>Chamaesiphonaceae</taxon>
        <taxon>Chamaesiphon</taxon>
    </lineage>
</organism>
<dbReference type="AlphaFoldDB" id="A0A2T1GB48"/>
<accession>A0A2T1GB48</accession>
<keyword evidence="2" id="KW-1185">Reference proteome</keyword>
<reference evidence="1 2" key="1">
    <citation type="submission" date="2018-03" db="EMBL/GenBank/DDBJ databases">
        <title>The ancient ancestry and fast evolution of plastids.</title>
        <authorList>
            <person name="Moore K.R."/>
            <person name="Magnabosco C."/>
            <person name="Momper L."/>
            <person name="Gold D.A."/>
            <person name="Bosak T."/>
            <person name="Fournier G.P."/>
        </authorList>
    </citation>
    <scope>NUCLEOTIDE SEQUENCE [LARGE SCALE GENOMIC DNA]</scope>
    <source>
        <strain evidence="1 2">CCALA 037</strain>
    </source>
</reference>
<comment type="caution">
    <text evidence="1">The sequence shown here is derived from an EMBL/GenBank/DDBJ whole genome shotgun (WGS) entry which is preliminary data.</text>
</comment>
<evidence type="ECO:0000313" key="2">
    <source>
        <dbReference type="Proteomes" id="UP000238937"/>
    </source>
</evidence>
<evidence type="ECO:0000313" key="1">
    <source>
        <dbReference type="EMBL" id="PSB54519.1"/>
    </source>
</evidence>
<dbReference type="EMBL" id="PVWO01000253">
    <property type="protein sequence ID" value="PSB54519.1"/>
    <property type="molecule type" value="Genomic_DNA"/>
</dbReference>
<gene>
    <name evidence="1" type="ORF">C7B77_17930</name>
</gene>
<name>A0A2T1GB48_9CYAN</name>
<sequence>MCHYAAAQHPKVAILALCSQFPLTHLMGLIELLILLGLGVGTSKFVSNSNRRKRLESAFYELLRKQDSYISLIQLVAISQVSSQDAKIFLDEQVRLLDGIPEVDDDGDTFYRFPRLKLPDAIVDDDW</sequence>
<dbReference type="Proteomes" id="UP000238937">
    <property type="component" value="Unassembled WGS sequence"/>
</dbReference>
<protein>
    <submittedName>
        <fullName evidence="1">Uncharacterized protein</fullName>
    </submittedName>
</protein>
<proteinExistence type="predicted"/>